<proteinExistence type="predicted"/>
<accession>A0A1E1JUR7</accession>
<feature type="compositionally biased region" description="Low complexity" evidence="1">
    <location>
        <begin position="37"/>
        <end position="50"/>
    </location>
</feature>
<feature type="region of interest" description="Disordered" evidence="1">
    <location>
        <begin position="1"/>
        <end position="60"/>
    </location>
</feature>
<feature type="compositionally biased region" description="Low complexity" evidence="1">
    <location>
        <begin position="84"/>
        <end position="93"/>
    </location>
</feature>
<keyword evidence="3" id="KW-1185">Reference proteome</keyword>
<feature type="compositionally biased region" description="Polar residues" evidence="1">
    <location>
        <begin position="23"/>
        <end position="35"/>
    </location>
</feature>
<protein>
    <submittedName>
        <fullName evidence="2">Uncharacterized protein</fullName>
    </submittedName>
</protein>
<dbReference type="EMBL" id="FJUX01000003">
    <property type="protein sequence ID" value="CZS89588.1"/>
    <property type="molecule type" value="Genomic_DNA"/>
</dbReference>
<organism evidence="2 3">
    <name type="scientific">Rhynchosporium agropyri</name>
    <dbReference type="NCBI Taxonomy" id="914238"/>
    <lineage>
        <taxon>Eukaryota</taxon>
        <taxon>Fungi</taxon>
        <taxon>Dikarya</taxon>
        <taxon>Ascomycota</taxon>
        <taxon>Pezizomycotina</taxon>
        <taxon>Leotiomycetes</taxon>
        <taxon>Helotiales</taxon>
        <taxon>Ploettnerulaceae</taxon>
        <taxon>Rhynchosporium</taxon>
    </lineage>
</organism>
<evidence type="ECO:0000313" key="3">
    <source>
        <dbReference type="Proteomes" id="UP000178912"/>
    </source>
</evidence>
<dbReference type="Proteomes" id="UP000178912">
    <property type="component" value="Unassembled WGS sequence"/>
</dbReference>
<evidence type="ECO:0000256" key="1">
    <source>
        <dbReference type="SAM" id="MobiDB-lite"/>
    </source>
</evidence>
<feature type="compositionally biased region" description="Low complexity" evidence="1">
    <location>
        <begin position="135"/>
        <end position="145"/>
    </location>
</feature>
<dbReference type="AlphaFoldDB" id="A0A1E1JUR7"/>
<evidence type="ECO:0000313" key="2">
    <source>
        <dbReference type="EMBL" id="CZS89588.1"/>
    </source>
</evidence>
<feature type="region of interest" description="Disordered" evidence="1">
    <location>
        <begin position="78"/>
        <end position="151"/>
    </location>
</feature>
<feature type="compositionally biased region" description="Basic residues" evidence="1">
    <location>
        <begin position="120"/>
        <end position="134"/>
    </location>
</feature>
<reference evidence="3" key="1">
    <citation type="submission" date="2016-03" db="EMBL/GenBank/DDBJ databases">
        <authorList>
            <person name="Guldener U."/>
        </authorList>
    </citation>
    <scope>NUCLEOTIDE SEQUENCE [LARGE SCALE GENOMIC DNA]</scope>
    <source>
        <strain evidence="3">04CH-RAC-A.6.1</strain>
    </source>
</reference>
<name>A0A1E1JUR7_9HELO</name>
<feature type="compositionally biased region" description="Low complexity" evidence="1">
    <location>
        <begin position="1"/>
        <end position="20"/>
    </location>
</feature>
<sequence>MYFSFSPSPPATSYATAPMAIPSASSSRPQATSCAYPSWPRRSSLSSNSSGEDEAHSSSFITDEELFPCVFDDAELDCTPPTTPSLSRSPASPNMMCEARLVLDKGSMMRQLVAEEKAKKERRPLKRSSPRKSRSSSASSKRMSPIQEVVE</sequence>
<gene>
    <name evidence="2" type="ORF">RAG0_00925</name>
</gene>